<dbReference type="AlphaFoldDB" id="A0A2S6MZH2"/>
<sequence length="495" mass="51273">MSSRTSGAGNRRCRAARPKAARCGRLRRPEPRAMPIDGRNDRPSAIDPGGGSGEASCLPPENRDGRGNEGTITRGTNDSSRRPRVLQRSRPWRPVARMNPLVTSLGIPSGLAGWDLIKSKTPASFPSLTNDPVLKSQIAYFEANAPKATTAKALMSNPKLADFVLTAYGLTSESGMTALMVKVLNSNPKSSSSFAARMVKTQFIQVAADFNYGGSETPAKPATASSAAVDTSGLAAGSTFSNFSGTFGGVTLSSVNLSGATTWQGLASTLQTAFQRADGNQANITVKAVGANLVFTDAKGRGTAQSFAWSANPGNTGPAPTASSPNSLVAGSTATARVGGPSVTNPSFIQQVVQKYQEAQFQQVVGNTSNALRQALYAQQNLPSVTNWNQVIASPPLASVVQTLLGLPKSFGALNIQQQARVYGQRMNIANFQNPAKLASMLNEYVAMSSASSSSSSSSSSVAVQLLTTASSSSASDSYSSASIGALLMSGAVKG</sequence>
<dbReference type="Pfam" id="PF06748">
    <property type="entry name" value="DUF1217"/>
    <property type="match status" value="2"/>
</dbReference>
<dbReference type="InterPro" id="IPR023157">
    <property type="entry name" value="AGR-C-984p-like_sf"/>
</dbReference>
<accession>A0A2S6MZH2</accession>
<evidence type="ECO:0000313" key="3">
    <source>
        <dbReference type="Proteomes" id="UP000239724"/>
    </source>
</evidence>
<evidence type="ECO:0008006" key="4">
    <source>
        <dbReference type="Google" id="ProtNLM"/>
    </source>
</evidence>
<feature type="region of interest" description="Disordered" evidence="1">
    <location>
        <begin position="1"/>
        <end position="92"/>
    </location>
</feature>
<dbReference type="Proteomes" id="UP000239724">
    <property type="component" value="Unassembled WGS sequence"/>
</dbReference>
<dbReference type="Gene3D" id="1.10.3700.10">
    <property type="entry name" value="AGR C 984p-like"/>
    <property type="match status" value="2"/>
</dbReference>
<protein>
    <recommendedName>
        <fullName evidence="4">DUF1217 domain-containing protein</fullName>
    </recommendedName>
</protein>
<proteinExistence type="predicted"/>
<evidence type="ECO:0000313" key="2">
    <source>
        <dbReference type="EMBL" id="PPQ27767.1"/>
    </source>
</evidence>
<keyword evidence="3" id="KW-1185">Reference proteome</keyword>
<organism evidence="2 3">
    <name type="scientific">Rhodopila globiformis</name>
    <name type="common">Rhodopseudomonas globiformis</name>
    <dbReference type="NCBI Taxonomy" id="1071"/>
    <lineage>
        <taxon>Bacteria</taxon>
        <taxon>Pseudomonadati</taxon>
        <taxon>Pseudomonadota</taxon>
        <taxon>Alphaproteobacteria</taxon>
        <taxon>Acetobacterales</taxon>
        <taxon>Acetobacteraceae</taxon>
        <taxon>Rhodopila</taxon>
    </lineage>
</organism>
<name>A0A2S6MZH2_RHOGL</name>
<reference evidence="2 3" key="1">
    <citation type="journal article" date="2018" name="Arch. Microbiol.">
        <title>New insights into the metabolic potential of the phototrophic purple bacterium Rhodopila globiformis DSM 161(T) from its draft genome sequence and evidence for a vanadium-dependent nitrogenase.</title>
        <authorList>
            <person name="Imhoff J.F."/>
            <person name="Rahn T."/>
            <person name="Kunzel S."/>
            <person name="Neulinger S.C."/>
        </authorList>
    </citation>
    <scope>NUCLEOTIDE SEQUENCE [LARGE SCALE GENOMIC DNA]</scope>
    <source>
        <strain evidence="2 3">DSM 161</strain>
    </source>
</reference>
<feature type="compositionally biased region" description="Basic residues" evidence="1">
    <location>
        <begin position="82"/>
        <end position="91"/>
    </location>
</feature>
<gene>
    <name evidence="2" type="ORF">CCS01_26630</name>
</gene>
<feature type="compositionally biased region" description="Basic residues" evidence="1">
    <location>
        <begin position="11"/>
        <end position="26"/>
    </location>
</feature>
<dbReference type="SUPFAM" id="SSF158837">
    <property type="entry name" value="AGR C 984p-like"/>
    <property type="match status" value="1"/>
</dbReference>
<dbReference type="EMBL" id="NHRY01000254">
    <property type="protein sequence ID" value="PPQ27767.1"/>
    <property type="molecule type" value="Genomic_DNA"/>
</dbReference>
<dbReference type="InterPro" id="IPR010626">
    <property type="entry name" value="DUF1217"/>
</dbReference>
<comment type="caution">
    <text evidence="2">The sequence shown here is derived from an EMBL/GenBank/DDBJ whole genome shotgun (WGS) entry which is preliminary data.</text>
</comment>
<evidence type="ECO:0000256" key="1">
    <source>
        <dbReference type="SAM" id="MobiDB-lite"/>
    </source>
</evidence>